<proteinExistence type="predicted"/>
<dbReference type="PhylomeDB" id="A0A061AVB4"/>
<dbReference type="GO" id="GO:0005759">
    <property type="term" value="C:mitochondrial matrix"/>
    <property type="evidence" value="ECO:0007669"/>
    <property type="project" value="TreeGrafter"/>
</dbReference>
<dbReference type="PANTHER" id="PTHR28015">
    <property type="entry name" value="ATP SYNTHASE ASSEMBLY FACTOR FMC1, MITOCHONDRIAL"/>
    <property type="match status" value="1"/>
</dbReference>
<dbReference type="GO" id="GO:0033615">
    <property type="term" value="P:mitochondrial proton-transporting ATP synthase complex assembly"/>
    <property type="evidence" value="ECO:0007669"/>
    <property type="project" value="InterPro"/>
</dbReference>
<evidence type="ECO:0000313" key="1">
    <source>
        <dbReference type="EMBL" id="CDR41559.1"/>
    </source>
</evidence>
<name>A0A061AVB4_CYBFA</name>
<dbReference type="PANTHER" id="PTHR28015:SF1">
    <property type="entry name" value="ATP SYNTHASE ASSEMBLY FACTOR FMC1, MITOCHONDRIAL"/>
    <property type="match status" value="1"/>
</dbReference>
<dbReference type="AlphaFoldDB" id="A0A061AVB4"/>
<dbReference type="Pfam" id="PF13233">
    <property type="entry name" value="Complex1_LYR_2"/>
    <property type="match status" value="1"/>
</dbReference>
<organism evidence="1">
    <name type="scientific">Cyberlindnera fabianii</name>
    <name type="common">Yeast</name>
    <name type="synonym">Hansenula fabianii</name>
    <dbReference type="NCBI Taxonomy" id="36022"/>
    <lineage>
        <taxon>Eukaryota</taxon>
        <taxon>Fungi</taxon>
        <taxon>Dikarya</taxon>
        <taxon>Ascomycota</taxon>
        <taxon>Saccharomycotina</taxon>
        <taxon>Saccharomycetes</taxon>
        <taxon>Phaffomycetales</taxon>
        <taxon>Phaffomycetaceae</taxon>
        <taxon>Cyberlindnera</taxon>
    </lineage>
</organism>
<sequence length="145" mass="16594">MSVAKTAYESLHRQLLINTKAAAKKQNAQDVKKRIALLSYQRINAIKDNQTEKVADINTKLADLKKQTEDPVVEVDSKLLEALKPTQETAHDVEHINDIANFLSYQRTYNELIERYNPGLSMTQEDKIRKTAHRVGFELPPDYAE</sequence>
<protein>
    <submittedName>
        <fullName evidence="1">CYFA0S07e03510g1_1</fullName>
    </submittedName>
</protein>
<accession>A0A061AVB4</accession>
<reference evidence="1" key="1">
    <citation type="journal article" date="2014" name="Genome Announc.">
        <title>Genome sequence of the yeast Cyberlindnera fabianii (Hansenula fabianii).</title>
        <authorList>
            <person name="Freel K.C."/>
            <person name="Sarilar V."/>
            <person name="Neuveglise C."/>
            <person name="Devillers H."/>
            <person name="Friedrich A."/>
            <person name="Schacherer J."/>
        </authorList>
    </citation>
    <scope>NUCLEOTIDE SEQUENCE</scope>
    <source>
        <strain evidence="1">YJS4271</strain>
    </source>
</reference>
<dbReference type="OrthoDB" id="15893at2759"/>
<gene>
    <name evidence="1" type="ORF">CYFA0S_07e03510g</name>
</gene>
<dbReference type="VEuPathDB" id="FungiDB:BON22_3750"/>
<dbReference type="InterPro" id="IPR039196">
    <property type="entry name" value="Fmc1"/>
</dbReference>
<dbReference type="EMBL" id="LK052892">
    <property type="protein sequence ID" value="CDR41559.1"/>
    <property type="molecule type" value="Genomic_DNA"/>
</dbReference>